<dbReference type="EMBL" id="QICQ01000007">
    <property type="protein sequence ID" value="PXV82485.1"/>
    <property type="molecule type" value="Genomic_DNA"/>
</dbReference>
<evidence type="ECO:0000256" key="2">
    <source>
        <dbReference type="ARBA" id="ARBA00022490"/>
    </source>
</evidence>
<reference evidence="7 8" key="1">
    <citation type="submission" date="2018-04" db="EMBL/GenBank/DDBJ databases">
        <title>Active sludge and wastewater microbial communities from Klosterneuburg, Austria.</title>
        <authorList>
            <person name="Wagner M."/>
        </authorList>
    </citation>
    <scope>NUCLEOTIDE SEQUENCE [LARGE SCALE GENOMIC DNA]</scope>
    <source>
        <strain evidence="7 8">Nm 57</strain>
    </source>
</reference>
<comment type="similarity">
    <text evidence="1 6">Belongs to the peptidase S14 family.</text>
</comment>
<evidence type="ECO:0000313" key="7">
    <source>
        <dbReference type="EMBL" id="PXV82485.1"/>
    </source>
</evidence>
<keyword evidence="8" id="KW-1185">Reference proteome</keyword>
<keyword evidence="2" id="KW-0963">Cytoplasm</keyword>
<dbReference type="PANTHER" id="PTHR10381">
    <property type="entry name" value="ATP-DEPENDENT CLP PROTEASE PROTEOLYTIC SUBUNIT"/>
    <property type="match status" value="1"/>
</dbReference>
<dbReference type="InterPro" id="IPR029045">
    <property type="entry name" value="ClpP/crotonase-like_dom_sf"/>
</dbReference>
<dbReference type="Pfam" id="PF00574">
    <property type="entry name" value="CLP_protease"/>
    <property type="match status" value="1"/>
</dbReference>
<sequence length="243" mass="26463">MDRMLQLLAQNKSKGLFRAELSGDEATIYLYDTIVSDDFWGGVTAISFVKELMAIKAPVIHLRINSPGGDVFSARAIETAIREHNSEVIAHIDGVAASAASYIALAADNIVIAEGAFYMIHKAWSFAMGNADDLLEMAALLEKVDESLVTTYAKRTGQAEDQIRDWMRNETWFSAAEAVEYGFADSVAEDGPSASASIGWDLSAYNAAPIIRQAQQSAEPAEQDLPKIDTGYLQRIAALARHM</sequence>
<dbReference type="PRINTS" id="PR00127">
    <property type="entry name" value="CLPPROTEASEP"/>
</dbReference>
<organism evidence="7 8">
    <name type="scientific">Nitrosomonas eutropha</name>
    <dbReference type="NCBI Taxonomy" id="916"/>
    <lineage>
        <taxon>Bacteria</taxon>
        <taxon>Pseudomonadati</taxon>
        <taxon>Pseudomonadota</taxon>
        <taxon>Betaproteobacteria</taxon>
        <taxon>Nitrosomonadales</taxon>
        <taxon>Nitrosomonadaceae</taxon>
        <taxon>Nitrosomonas</taxon>
    </lineage>
</organism>
<protein>
    <recommendedName>
        <fullName evidence="6">ATP-dependent Clp protease proteolytic subunit</fullName>
    </recommendedName>
</protein>
<evidence type="ECO:0000256" key="5">
    <source>
        <dbReference type="ARBA" id="ARBA00022825"/>
    </source>
</evidence>
<name>A0ABX5M886_9PROT</name>
<keyword evidence="4" id="KW-0378">Hydrolase</keyword>
<dbReference type="Proteomes" id="UP000247780">
    <property type="component" value="Unassembled WGS sequence"/>
</dbReference>
<dbReference type="SUPFAM" id="SSF52096">
    <property type="entry name" value="ClpP/crotonase"/>
    <property type="match status" value="1"/>
</dbReference>
<comment type="caution">
    <text evidence="7">The sequence shown here is derived from an EMBL/GenBank/DDBJ whole genome shotgun (WGS) entry which is preliminary data.</text>
</comment>
<evidence type="ECO:0000256" key="3">
    <source>
        <dbReference type="ARBA" id="ARBA00022670"/>
    </source>
</evidence>
<dbReference type="NCBIfam" id="NF045542">
    <property type="entry name" value="Clp_rel_HeadMat"/>
    <property type="match status" value="1"/>
</dbReference>
<keyword evidence="3 7" id="KW-0645">Protease</keyword>
<evidence type="ECO:0000256" key="6">
    <source>
        <dbReference type="RuleBase" id="RU003567"/>
    </source>
</evidence>
<accession>A0ABX5M886</accession>
<dbReference type="InterPro" id="IPR023562">
    <property type="entry name" value="ClpP/TepA"/>
</dbReference>
<evidence type="ECO:0000313" key="8">
    <source>
        <dbReference type="Proteomes" id="UP000247780"/>
    </source>
</evidence>
<dbReference type="RefSeq" id="WP_207204461.1">
    <property type="nucleotide sequence ID" value="NZ_QICQ01000007.1"/>
</dbReference>
<proteinExistence type="inferred from homology"/>
<dbReference type="InterPro" id="IPR001907">
    <property type="entry name" value="ClpP"/>
</dbReference>
<gene>
    <name evidence="7" type="ORF">C8R14_10757</name>
</gene>
<evidence type="ECO:0000256" key="4">
    <source>
        <dbReference type="ARBA" id="ARBA00022801"/>
    </source>
</evidence>
<dbReference type="GO" id="GO:0006508">
    <property type="term" value="P:proteolysis"/>
    <property type="evidence" value="ECO:0007669"/>
    <property type="project" value="UniProtKB-KW"/>
</dbReference>
<dbReference type="PANTHER" id="PTHR10381:SF70">
    <property type="entry name" value="ATP-DEPENDENT CLP PROTEASE PROTEOLYTIC SUBUNIT"/>
    <property type="match status" value="1"/>
</dbReference>
<dbReference type="GO" id="GO:0008233">
    <property type="term" value="F:peptidase activity"/>
    <property type="evidence" value="ECO:0007669"/>
    <property type="project" value="UniProtKB-KW"/>
</dbReference>
<dbReference type="CDD" id="cd07016">
    <property type="entry name" value="S14_ClpP_1"/>
    <property type="match status" value="1"/>
</dbReference>
<evidence type="ECO:0000256" key="1">
    <source>
        <dbReference type="ARBA" id="ARBA00007039"/>
    </source>
</evidence>
<keyword evidence="5" id="KW-0720">Serine protease</keyword>
<dbReference type="Gene3D" id="3.90.226.10">
    <property type="entry name" value="2-enoyl-CoA Hydratase, Chain A, domain 1"/>
    <property type="match status" value="1"/>
</dbReference>